<evidence type="ECO:0000313" key="1">
    <source>
        <dbReference type="EMBL" id="SJZ30402.1"/>
    </source>
</evidence>
<proteinExistence type="predicted"/>
<dbReference type="Pfam" id="PF09719">
    <property type="entry name" value="C_GCAxxG_C_C"/>
    <property type="match status" value="1"/>
</dbReference>
<dbReference type="InterPro" id="IPR010181">
    <property type="entry name" value="CGCAxxGCC_motif"/>
</dbReference>
<dbReference type="EMBL" id="FUWG01000003">
    <property type="protein sequence ID" value="SJZ30402.1"/>
    <property type="molecule type" value="Genomic_DNA"/>
</dbReference>
<name>A0A1T4JJQ6_TREPO</name>
<keyword evidence="2" id="KW-1185">Reference proteome</keyword>
<dbReference type="STRING" id="261392.SAMN02745149_00452"/>
<dbReference type="OrthoDB" id="190287at2"/>
<reference evidence="1 2" key="1">
    <citation type="submission" date="2017-02" db="EMBL/GenBank/DDBJ databases">
        <authorList>
            <person name="Peterson S.W."/>
        </authorList>
    </citation>
    <scope>NUCLEOTIDE SEQUENCE [LARGE SCALE GENOMIC DNA]</scope>
    <source>
        <strain evidence="1 2">ATCC BAA-908</strain>
    </source>
</reference>
<sequence length="160" mass="17181">MTPEEAGKKAESLFKSGYACSQAVLCTFADELGLDEATALKISLPFGGGMGRMREVCGCVSGMLMVCGLKYANGVAGDKNCKDRCYAVSQELAGEFKKQNGSIICRELLGLSRSADTLQTVSEERTAAYYQKRPCAKLAALAAEICCRYISSHPVQDPEQ</sequence>
<organism evidence="1 2">
    <name type="scientific">Treponema porcinum</name>
    <dbReference type="NCBI Taxonomy" id="261392"/>
    <lineage>
        <taxon>Bacteria</taxon>
        <taxon>Pseudomonadati</taxon>
        <taxon>Spirochaetota</taxon>
        <taxon>Spirochaetia</taxon>
        <taxon>Spirochaetales</taxon>
        <taxon>Treponemataceae</taxon>
        <taxon>Treponema</taxon>
    </lineage>
</organism>
<accession>A0A1T4JJQ6</accession>
<gene>
    <name evidence="1" type="ORF">SAMN02745149_00452</name>
</gene>
<protein>
    <submittedName>
        <fullName evidence="1">C_GCAxxG_C_C family probable redox protein</fullName>
    </submittedName>
</protein>
<evidence type="ECO:0000313" key="2">
    <source>
        <dbReference type="Proteomes" id="UP000190423"/>
    </source>
</evidence>
<dbReference type="GeneID" id="78315773"/>
<dbReference type="AlphaFoldDB" id="A0A1T4JJQ6"/>
<dbReference type="NCBIfam" id="TIGR01909">
    <property type="entry name" value="C_GCAxxG_C_C"/>
    <property type="match status" value="1"/>
</dbReference>
<dbReference type="Proteomes" id="UP000190423">
    <property type="component" value="Unassembled WGS sequence"/>
</dbReference>
<dbReference type="RefSeq" id="WP_078932380.1">
    <property type="nucleotide sequence ID" value="NZ_FUWG01000003.1"/>
</dbReference>